<dbReference type="AlphaFoldDB" id="A0A6S6U251"/>
<protein>
    <recommendedName>
        <fullName evidence="8">Ribonuclease R</fullName>
        <shortName evidence="8">RNase R</shortName>
        <ecNumber evidence="8">3.1.13.1</ecNumber>
    </recommendedName>
</protein>
<evidence type="ECO:0000313" key="11">
    <source>
        <dbReference type="EMBL" id="CAA6823280.1"/>
    </source>
</evidence>
<dbReference type="GO" id="GO:0005829">
    <property type="term" value="C:cytosol"/>
    <property type="evidence" value="ECO:0007669"/>
    <property type="project" value="UniProtKB-ARBA"/>
</dbReference>
<dbReference type="SMART" id="SM00357">
    <property type="entry name" value="CSP"/>
    <property type="match status" value="1"/>
</dbReference>
<dbReference type="NCBIfam" id="TIGR00358">
    <property type="entry name" value="3_prime_RNase"/>
    <property type="match status" value="1"/>
</dbReference>
<keyword evidence="7 8" id="KW-0694">RNA-binding</keyword>
<dbReference type="Gene3D" id="2.40.50.140">
    <property type="entry name" value="Nucleic acid-binding proteins"/>
    <property type="match status" value="2"/>
</dbReference>
<evidence type="ECO:0000256" key="3">
    <source>
        <dbReference type="ARBA" id="ARBA00022490"/>
    </source>
</evidence>
<sequence>MKSNDPHHQREAANYDNPIPSREMILSTLNDSEKPLDFLSLATELGLSEEMDLDALKNRLRAMERDGQMLYNRRKQYIPVKRTDLIAGRVQGHADGFGFLIPDDGSDDLFLHAKQMRGLMHGDRILASVRGVDRKGRREGNAVEVLERGTEQVVGRFKIENGIPLVIPDNSRISQDILIPPDQANDVKPGQIVVAGIVEQPTRRSQPVGRIVEVLGDHMAPGMEIGIALRSHDLPFEWPAAVTEEAGKLGAEVPEEAKEGRLDLRNTPLVTIDGEDARDFDDAVYCERVGDHWRLLVAIADVSAYVMPGNALDEEAVSRATSVYFPGEVIPMLPEALSNGLCSLNPAVDRLCMVCETHIADNGDVLSFEFHEGVMHSAARLTYTRMADIVVGQDKKLRDEYSEIVDHLDDLYSLYHVLRSQRSERGAIDFETTETRMIFGEDRKITEIVPTVRNDAHKIIEECMILANVCAARFLKKHKIPALHRVHDQPNADKLEDVRTFLGGVGLSLGGGMEPEPADYARVLSSVQGRPDAHLIQTVLLRSLSQAVYSPDTIGHFGLAQEDYAHFTSPIRRYPDLLVHRAIRHIVQGNKASTFKYSTEDMVSLGQHCSMAERRADDASRDVVSWLKCEYMQEHVGGTYDGVISAATSFGLFVELNDIYVEGLVHVTALANDYYKFDPVRHRLTGESSGRTFSLGDSITVKVARVDLDERKIDFVLEDSGKQSKPPKKSKKFKGKSRKKKRS</sequence>
<feature type="domain" description="S1 motif" evidence="10">
    <location>
        <begin position="637"/>
        <end position="718"/>
    </location>
</feature>
<dbReference type="InterPro" id="IPR040476">
    <property type="entry name" value="CSD2"/>
</dbReference>
<dbReference type="InterPro" id="IPR012340">
    <property type="entry name" value="NA-bd_OB-fold"/>
</dbReference>
<evidence type="ECO:0000256" key="6">
    <source>
        <dbReference type="ARBA" id="ARBA00022839"/>
    </source>
</evidence>
<accession>A0A6S6U251</accession>
<keyword evidence="6 8" id="KW-0269">Exonuclease</keyword>
<dbReference type="InterPro" id="IPR022966">
    <property type="entry name" value="RNase_II/R_CS"/>
</dbReference>
<organism evidence="11">
    <name type="scientific">uncultured Thiotrichaceae bacterium</name>
    <dbReference type="NCBI Taxonomy" id="298394"/>
    <lineage>
        <taxon>Bacteria</taxon>
        <taxon>Pseudomonadati</taxon>
        <taxon>Pseudomonadota</taxon>
        <taxon>Gammaproteobacteria</taxon>
        <taxon>Thiotrichales</taxon>
        <taxon>Thiotrichaceae</taxon>
        <taxon>environmental samples</taxon>
    </lineage>
</organism>
<gene>
    <name evidence="8" type="primary">rnr</name>
    <name evidence="11" type="ORF">HELGO_WM16614</name>
</gene>
<evidence type="ECO:0000256" key="1">
    <source>
        <dbReference type="ARBA" id="ARBA00001849"/>
    </source>
</evidence>
<dbReference type="GO" id="GO:0006402">
    <property type="term" value="P:mRNA catabolic process"/>
    <property type="evidence" value="ECO:0007669"/>
    <property type="project" value="TreeGrafter"/>
</dbReference>
<feature type="region of interest" description="Disordered" evidence="9">
    <location>
        <begin position="719"/>
        <end position="743"/>
    </location>
</feature>
<evidence type="ECO:0000256" key="7">
    <source>
        <dbReference type="ARBA" id="ARBA00022884"/>
    </source>
</evidence>
<dbReference type="CDD" id="cd04471">
    <property type="entry name" value="S1_RNase_R"/>
    <property type="match status" value="1"/>
</dbReference>
<comment type="subcellular location">
    <subcellularLocation>
        <location evidence="2 8">Cytoplasm</location>
    </subcellularLocation>
</comment>
<reference evidence="11" key="1">
    <citation type="submission" date="2020-01" db="EMBL/GenBank/DDBJ databases">
        <authorList>
            <person name="Meier V. D."/>
            <person name="Meier V D."/>
        </authorList>
    </citation>
    <scope>NUCLEOTIDE SEQUENCE</scope>
    <source>
        <strain evidence="11">HLG_WM_MAG_09</strain>
    </source>
</reference>
<dbReference type="PROSITE" id="PS01175">
    <property type="entry name" value="RIBONUCLEASE_II"/>
    <property type="match status" value="1"/>
</dbReference>
<name>A0A6S6U251_9GAMM</name>
<dbReference type="Pfam" id="PF08206">
    <property type="entry name" value="OB_RNB"/>
    <property type="match status" value="1"/>
</dbReference>
<dbReference type="SUPFAM" id="SSF50249">
    <property type="entry name" value="Nucleic acid-binding proteins"/>
    <property type="match status" value="4"/>
</dbReference>
<comment type="catalytic activity">
    <reaction evidence="1 8">
        <text>Exonucleolytic cleavage in the 3'- to 5'-direction to yield nucleoside 5'-phosphates.</text>
        <dbReference type="EC" id="3.1.13.1"/>
    </reaction>
</comment>
<keyword evidence="3 8" id="KW-0963">Cytoplasm</keyword>
<evidence type="ECO:0000256" key="4">
    <source>
        <dbReference type="ARBA" id="ARBA00022722"/>
    </source>
</evidence>
<dbReference type="InterPro" id="IPR004476">
    <property type="entry name" value="RNase_II/RNase_R"/>
</dbReference>
<keyword evidence="4 8" id="KW-0540">Nuclease</keyword>
<evidence type="ECO:0000256" key="8">
    <source>
        <dbReference type="HAMAP-Rule" id="MF_01895"/>
    </source>
</evidence>
<dbReference type="EMBL" id="CACVAT010000375">
    <property type="protein sequence ID" value="CAA6823280.1"/>
    <property type="molecule type" value="Genomic_DNA"/>
</dbReference>
<dbReference type="InterPro" id="IPR019844">
    <property type="entry name" value="CSD_CS"/>
</dbReference>
<dbReference type="PROSITE" id="PS50126">
    <property type="entry name" value="S1"/>
    <property type="match status" value="1"/>
</dbReference>
<dbReference type="PANTHER" id="PTHR23355:SF9">
    <property type="entry name" value="DIS3-LIKE EXONUCLEASE 2"/>
    <property type="match status" value="1"/>
</dbReference>
<evidence type="ECO:0000256" key="9">
    <source>
        <dbReference type="SAM" id="MobiDB-lite"/>
    </source>
</evidence>
<dbReference type="HAMAP" id="MF_01895">
    <property type="entry name" value="RNase_R"/>
    <property type="match status" value="1"/>
</dbReference>
<feature type="compositionally biased region" description="Basic residues" evidence="9">
    <location>
        <begin position="725"/>
        <end position="743"/>
    </location>
</feature>
<comment type="function">
    <text evidence="8">3'-5' exoribonuclease that releases 5'-nucleoside monophosphates and is involved in maturation of structured RNAs.</text>
</comment>
<dbReference type="EC" id="3.1.13.1" evidence="8"/>
<dbReference type="InterPro" id="IPR001900">
    <property type="entry name" value="RNase_II/R"/>
</dbReference>
<dbReference type="NCBIfam" id="NF008648">
    <property type="entry name" value="PRK11642.1"/>
    <property type="match status" value="1"/>
</dbReference>
<dbReference type="SMART" id="SM00955">
    <property type="entry name" value="RNB"/>
    <property type="match status" value="1"/>
</dbReference>
<evidence type="ECO:0000256" key="5">
    <source>
        <dbReference type="ARBA" id="ARBA00022801"/>
    </source>
</evidence>
<evidence type="ECO:0000259" key="10">
    <source>
        <dbReference type="PROSITE" id="PS50126"/>
    </source>
</evidence>
<dbReference type="PROSITE" id="PS00352">
    <property type="entry name" value="CSD_1"/>
    <property type="match status" value="1"/>
</dbReference>
<dbReference type="GO" id="GO:0008859">
    <property type="term" value="F:exoribonuclease II activity"/>
    <property type="evidence" value="ECO:0007669"/>
    <property type="project" value="UniProtKB-UniRule"/>
</dbReference>
<dbReference type="InterPro" id="IPR050180">
    <property type="entry name" value="RNR_Ribonuclease"/>
</dbReference>
<dbReference type="InterPro" id="IPR003029">
    <property type="entry name" value="S1_domain"/>
</dbReference>
<dbReference type="Pfam" id="PF00575">
    <property type="entry name" value="S1"/>
    <property type="match status" value="1"/>
</dbReference>
<dbReference type="Pfam" id="PF17876">
    <property type="entry name" value="CSD2"/>
    <property type="match status" value="1"/>
</dbReference>
<evidence type="ECO:0000256" key="2">
    <source>
        <dbReference type="ARBA" id="ARBA00004496"/>
    </source>
</evidence>
<keyword evidence="5 8" id="KW-0378">Hydrolase</keyword>
<dbReference type="InterPro" id="IPR011805">
    <property type="entry name" value="RNase_R"/>
</dbReference>
<proteinExistence type="inferred from homology"/>
<dbReference type="NCBIfam" id="TIGR02063">
    <property type="entry name" value="RNase_R"/>
    <property type="match status" value="1"/>
</dbReference>
<dbReference type="Pfam" id="PF00773">
    <property type="entry name" value="RNB"/>
    <property type="match status" value="1"/>
</dbReference>
<dbReference type="InterPro" id="IPR011129">
    <property type="entry name" value="CSD"/>
</dbReference>
<dbReference type="PANTHER" id="PTHR23355">
    <property type="entry name" value="RIBONUCLEASE"/>
    <property type="match status" value="1"/>
</dbReference>
<dbReference type="InterPro" id="IPR013223">
    <property type="entry name" value="RNase_B_OB_dom"/>
</dbReference>
<dbReference type="GO" id="GO:0003723">
    <property type="term" value="F:RNA binding"/>
    <property type="evidence" value="ECO:0007669"/>
    <property type="project" value="UniProtKB-UniRule"/>
</dbReference>
<dbReference type="SMART" id="SM00316">
    <property type="entry name" value="S1"/>
    <property type="match status" value="1"/>
</dbReference>
<comment type="similarity">
    <text evidence="8">Belongs to the RNR ribonuclease family. RNase R subfamily.</text>
</comment>